<dbReference type="GO" id="GO:0020037">
    <property type="term" value="F:heme binding"/>
    <property type="evidence" value="ECO:0007669"/>
    <property type="project" value="InterPro"/>
</dbReference>
<evidence type="ECO:0000256" key="14">
    <source>
        <dbReference type="ARBA" id="ARBA00024688"/>
    </source>
</evidence>
<dbReference type="InterPro" id="IPR001505">
    <property type="entry name" value="Copper_CuA"/>
</dbReference>
<dbReference type="PANTHER" id="PTHR22888:SF9">
    <property type="entry name" value="CYTOCHROME C OXIDASE SUBUNIT 2"/>
    <property type="match status" value="1"/>
</dbReference>
<name>A0AA49Q6S1_9BACT</name>
<dbReference type="InterPro" id="IPR008972">
    <property type="entry name" value="Cupredoxin"/>
</dbReference>
<protein>
    <recommendedName>
        <fullName evidence="17">Cytochrome c oxidase subunit 2</fullName>
        <ecNumber evidence="17">7.1.1.9</ecNumber>
    </recommendedName>
</protein>
<evidence type="ECO:0000256" key="8">
    <source>
        <dbReference type="ARBA" id="ARBA00022967"/>
    </source>
</evidence>
<dbReference type="SUPFAM" id="SSF81464">
    <property type="entry name" value="Cytochrome c oxidase subunit II-like, transmembrane region"/>
    <property type="match status" value="1"/>
</dbReference>
<evidence type="ECO:0000256" key="3">
    <source>
        <dbReference type="ARBA" id="ARBA00022448"/>
    </source>
</evidence>
<dbReference type="SUPFAM" id="SSF49503">
    <property type="entry name" value="Cupredoxins"/>
    <property type="match status" value="1"/>
</dbReference>
<dbReference type="Pfam" id="PF02790">
    <property type="entry name" value="COX2_TM"/>
    <property type="match status" value="1"/>
</dbReference>
<dbReference type="PROSITE" id="PS50857">
    <property type="entry name" value="COX2_CUA"/>
    <property type="match status" value="1"/>
</dbReference>
<feature type="domain" description="Cytochrome c" evidence="21">
    <location>
        <begin position="311"/>
        <end position="418"/>
    </location>
</feature>
<evidence type="ECO:0000259" key="21">
    <source>
        <dbReference type="PROSITE" id="PS51007"/>
    </source>
</evidence>
<keyword evidence="8" id="KW-1278">Translocase</keyword>
<gene>
    <name evidence="23" type="primary">coxB</name>
    <name evidence="22" type="ORF">Strain138_000288</name>
    <name evidence="23" type="ORF">Strain318_000288</name>
</gene>
<accession>A0AA49Q3T8</accession>
<evidence type="ECO:0000256" key="5">
    <source>
        <dbReference type="ARBA" id="ARBA00022660"/>
    </source>
</evidence>
<dbReference type="PROSITE" id="PS51007">
    <property type="entry name" value="CYTC"/>
    <property type="match status" value="1"/>
</dbReference>
<feature type="transmembrane region" description="Helical" evidence="18">
    <location>
        <begin position="85"/>
        <end position="108"/>
    </location>
</feature>
<keyword evidence="13 18" id="KW-0472">Membrane</keyword>
<dbReference type="GO" id="GO:0005886">
    <property type="term" value="C:plasma membrane"/>
    <property type="evidence" value="ECO:0007669"/>
    <property type="project" value="UniProtKB-SubCell"/>
</dbReference>
<evidence type="ECO:0000256" key="11">
    <source>
        <dbReference type="ARBA" id="ARBA00023004"/>
    </source>
</evidence>
<dbReference type="SUPFAM" id="SSF46626">
    <property type="entry name" value="Cytochrome c"/>
    <property type="match status" value="1"/>
</dbReference>
<dbReference type="PROSITE" id="PS00078">
    <property type="entry name" value="COX2"/>
    <property type="match status" value="1"/>
</dbReference>
<reference evidence="23" key="1">
    <citation type="submission" date="2023-07" db="EMBL/GenBank/DDBJ databases">
        <authorList>
            <person name="Haufschild T."/>
            <person name="Kallscheuer N."/>
            <person name="Hammer J."/>
            <person name="Kohn T."/>
            <person name="Kabuu M."/>
            <person name="Jogler M."/>
            <person name="Wohfarth N."/>
            <person name="Heuer A."/>
            <person name="Rohde M."/>
            <person name="van Teeseling M.C.F."/>
            <person name="Jogler C."/>
        </authorList>
    </citation>
    <scope>NUCLEOTIDE SEQUENCE</scope>
    <source>
        <strain evidence="22">Strain 138</strain>
        <strain evidence="23">Strain 318</strain>
    </source>
</reference>
<evidence type="ECO:0000259" key="20">
    <source>
        <dbReference type="PROSITE" id="PS50999"/>
    </source>
</evidence>
<dbReference type="InterPro" id="IPR009056">
    <property type="entry name" value="Cyt_c-like_dom"/>
</dbReference>
<organism evidence="23 24">
    <name type="scientific">Pseudogemmatithrix spongiicola</name>
    <dbReference type="NCBI Taxonomy" id="3062599"/>
    <lineage>
        <taxon>Bacteria</taxon>
        <taxon>Pseudomonadati</taxon>
        <taxon>Gemmatimonadota</taxon>
        <taxon>Gemmatimonadia</taxon>
        <taxon>Gemmatimonadales</taxon>
        <taxon>Gemmatimonadaceae</taxon>
        <taxon>Pseudogemmatithrix</taxon>
    </lineage>
</organism>
<proteinExistence type="inferred from homology"/>
<feature type="transmembrane region" description="Helical" evidence="18">
    <location>
        <begin position="52"/>
        <end position="73"/>
    </location>
</feature>
<evidence type="ECO:0000256" key="12">
    <source>
        <dbReference type="ARBA" id="ARBA00023008"/>
    </source>
</evidence>
<evidence type="ECO:0000256" key="10">
    <source>
        <dbReference type="ARBA" id="ARBA00022989"/>
    </source>
</evidence>
<keyword evidence="12 17" id="KW-0186">Copper</keyword>
<evidence type="ECO:0000256" key="16">
    <source>
        <dbReference type="RuleBase" id="RU000456"/>
    </source>
</evidence>
<dbReference type="AlphaFoldDB" id="A0AA49Q6S1"/>
<evidence type="ECO:0000256" key="7">
    <source>
        <dbReference type="ARBA" id="ARBA00022723"/>
    </source>
</evidence>
<dbReference type="GO" id="GO:0005507">
    <property type="term" value="F:copper ion binding"/>
    <property type="evidence" value="ECO:0007669"/>
    <property type="project" value="InterPro"/>
</dbReference>
<evidence type="ECO:0000256" key="18">
    <source>
        <dbReference type="SAM" id="Phobius"/>
    </source>
</evidence>
<feature type="domain" description="Cytochrome oxidase subunit II transmembrane region profile" evidence="20">
    <location>
        <begin position="26"/>
        <end position="121"/>
    </location>
</feature>
<evidence type="ECO:0000256" key="4">
    <source>
        <dbReference type="ARBA" id="ARBA00022617"/>
    </source>
</evidence>
<dbReference type="Gene3D" id="1.10.287.90">
    <property type="match status" value="1"/>
</dbReference>
<evidence type="ECO:0000256" key="13">
    <source>
        <dbReference type="ARBA" id="ARBA00023136"/>
    </source>
</evidence>
<dbReference type="PRINTS" id="PR01166">
    <property type="entry name" value="CYCOXIDASEII"/>
</dbReference>
<dbReference type="InterPro" id="IPR011759">
    <property type="entry name" value="Cyt_c_oxidase_su2_TM_dom"/>
</dbReference>
<evidence type="ECO:0000313" key="23">
    <source>
        <dbReference type="EMBL" id="WKW13964.1"/>
    </source>
</evidence>
<dbReference type="EMBL" id="CP130613">
    <property type="protein sequence ID" value="WKW13964.1"/>
    <property type="molecule type" value="Genomic_DNA"/>
</dbReference>
<keyword evidence="3 16" id="KW-0813">Transport</keyword>
<evidence type="ECO:0000313" key="24">
    <source>
        <dbReference type="Proteomes" id="UP001229955"/>
    </source>
</evidence>
<keyword evidence="7 15" id="KW-0479">Metal-binding</keyword>
<feature type="domain" description="Cytochrome oxidase subunit II copper A binding" evidence="19">
    <location>
        <begin position="123"/>
        <end position="238"/>
    </location>
</feature>
<evidence type="ECO:0000313" key="22">
    <source>
        <dbReference type="EMBL" id="WKW11054.1"/>
    </source>
</evidence>
<accession>A0AA49Q6S1</accession>
<dbReference type="InterPro" id="IPR014222">
    <property type="entry name" value="Cyt_c_oxidase_su2"/>
</dbReference>
<dbReference type="EMBL" id="CP130612">
    <property type="protein sequence ID" value="WKW11054.1"/>
    <property type="molecule type" value="Genomic_DNA"/>
</dbReference>
<keyword evidence="9 16" id="KW-0249">Electron transport</keyword>
<dbReference type="GO" id="GO:0016491">
    <property type="term" value="F:oxidoreductase activity"/>
    <property type="evidence" value="ECO:0007669"/>
    <property type="project" value="InterPro"/>
</dbReference>
<dbReference type="Gene3D" id="2.60.40.420">
    <property type="entry name" value="Cupredoxins - blue copper proteins"/>
    <property type="match status" value="1"/>
</dbReference>
<comment type="function">
    <text evidence="14 17">Subunits I and II form the functional core of the enzyme complex. Electrons originating in cytochrome c are transferred via heme a and Cu(A) to the binuclear center formed by heme a3 and Cu(B).</text>
</comment>
<dbReference type="InterPro" id="IPR045187">
    <property type="entry name" value="CcO_II"/>
</dbReference>
<keyword evidence="6 16" id="KW-0812">Transmembrane</keyword>
<dbReference type="InterPro" id="IPR036257">
    <property type="entry name" value="Cyt_c_oxidase_su2_TM_sf"/>
</dbReference>
<dbReference type="Pfam" id="PF00034">
    <property type="entry name" value="Cytochrom_C"/>
    <property type="match status" value="1"/>
</dbReference>
<dbReference type="PANTHER" id="PTHR22888">
    <property type="entry name" value="CYTOCHROME C OXIDASE, SUBUNIT II"/>
    <property type="match status" value="1"/>
</dbReference>
<evidence type="ECO:0000256" key="17">
    <source>
        <dbReference type="RuleBase" id="RU004024"/>
    </source>
</evidence>
<evidence type="ECO:0000256" key="9">
    <source>
        <dbReference type="ARBA" id="ARBA00022982"/>
    </source>
</evidence>
<dbReference type="InterPro" id="IPR036909">
    <property type="entry name" value="Cyt_c-like_dom_sf"/>
</dbReference>
<keyword evidence="10 18" id="KW-1133">Transmembrane helix</keyword>
<evidence type="ECO:0000259" key="19">
    <source>
        <dbReference type="PROSITE" id="PS50857"/>
    </source>
</evidence>
<sequence>MLRLRQTAPALLTAVVVLALTACGGMESAPNSTFNHTTDFNTAVDGLWDRLLLLGTIVFVVVEIALIYTIIRFRKRPGGPEAKQIHGNVALEITWTAIPAVILAFIAVPTVKTIFQTQAPAPAGALTIEVTGHQWWWEFHYPEYGVTTANEVYVPVGRTANFVLRTKDVLHSFWVPQMGGKRDLISNKTNMLWFTPNADLGTNAYNGFCLEYCGASHANMKFRMFTVQPDEFASWVAHQARPALPHDSTRATAAPAVPTVTVASAAGTPPAPAMSPDLGYVFPASELPEHVMPQTPLPARLQFDDAVLAQGDAKRGETSFMMGGCIGCHAINGNPMALSNIGPNLTHFASRHTLGGGLFPNDDRHLARWIKNAKAMKPGAQMNVIGVGEYDPILKGPVTAGLTDAQIADVVAYLRSLK</sequence>
<dbReference type="RefSeq" id="WP_367886759.1">
    <property type="nucleotide sequence ID" value="NZ_CP130612.1"/>
</dbReference>
<evidence type="ECO:0000256" key="6">
    <source>
        <dbReference type="ARBA" id="ARBA00022692"/>
    </source>
</evidence>
<dbReference type="PROSITE" id="PS51257">
    <property type="entry name" value="PROKAR_LIPOPROTEIN"/>
    <property type="match status" value="1"/>
</dbReference>
<dbReference type="InterPro" id="IPR002429">
    <property type="entry name" value="CcO_II-like_C"/>
</dbReference>
<comment type="catalytic activity">
    <reaction evidence="17">
        <text>4 Fe(II)-[cytochrome c] + O2 + 8 H(+)(in) = 4 Fe(III)-[cytochrome c] + 2 H2O + 4 H(+)(out)</text>
        <dbReference type="Rhea" id="RHEA:11436"/>
        <dbReference type="Rhea" id="RHEA-COMP:10350"/>
        <dbReference type="Rhea" id="RHEA-COMP:14399"/>
        <dbReference type="ChEBI" id="CHEBI:15377"/>
        <dbReference type="ChEBI" id="CHEBI:15378"/>
        <dbReference type="ChEBI" id="CHEBI:15379"/>
        <dbReference type="ChEBI" id="CHEBI:29033"/>
        <dbReference type="ChEBI" id="CHEBI:29034"/>
        <dbReference type="EC" id="7.1.1.9"/>
    </reaction>
</comment>
<keyword evidence="11 15" id="KW-0408">Iron</keyword>
<comment type="subcellular location">
    <subcellularLocation>
        <location evidence="16">Cell membrane</location>
        <topology evidence="16">Multi-pass membrane protein</topology>
    </subcellularLocation>
    <subcellularLocation>
        <location evidence="1">Membrane</location>
        <topology evidence="1">Multi-pass membrane protein</topology>
    </subcellularLocation>
</comment>
<comment type="cofactor">
    <cofactor evidence="17">
        <name>Cu cation</name>
        <dbReference type="ChEBI" id="CHEBI:23378"/>
    </cofactor>
    <text evidence="17">Binds a copper A center.</text>
</comment>
<evidence type="ECO:0000256" key="1">
    <source>
        <dbReference type="ARBA" id="ARBA00004141"/>
    </source>
</evidence>
<dbReference type="GO" id="GO:0042773">
    <property type="term" value="P:ATP synthesis coupled electron transport"/>
    <property type="evidence" value="ECO:0007669"/>
    <property type="project" value="TreeGrafter"/>
</dbReference>
<keyword evidence="24" id="KW-1185">Reference proteome</keyword>
<dbReference type="GO" id="GO:0004129">
    <property type="term" value="F:cytochrome-c oxidase activity"/>
    <property type="evidence" value="ECO:0007669"/>
    <property type="project" value="UniProtKB-EC"/>
</dbReference>
<evidence type="ECO:0000256" key="15">
    <source>
        <dbReference type="PROSITE-ProRule" id="PRU00433"/>
    </source>
</evidence>
<dbReference type="Pfam" id="PF00116">
    <property type="entry name" value="COX2"/>
    <property type="match status" value="1"/>
</dbReference>
<dbReference type="KEGG" id="pspc:Strain318_000288"/>
<keyword evidence="4 15" id="KW-0349">Heme</keyword>
<dbReference type="Proteomes" id="UP001229955">
    <property type="component" value="Chromosome"/>
</dbReference>
<evidence type="ECO:0000256" key="2">
    <source>
        <dbReference type="ARBA" id="ARBA00007866"/>
    </source>
</evidence>
<comment type="similarity">
    <text evidence="2 16">Belongs to the cytochrome c oxidase subunit 2 family.</text>
</comment>
<dbReference type="NCBIfam" id="TIGR02866">
    <property type="entry name" value="CoxB"/>
    <property type="match status" value="1"/>
</dbReference>
<keyword evidence="5 16" id="KW-0679">Respiratory chain</keyword>
<dbReference type="Gene3D" id="1.10.760.10">
    <property type="entry name" value="Cytochrome c-like domain"/>
    <property type="match status" value="1"/>
</dbReference>
<dbReference type="EC" id="7.1.1.9" evidence="17"/>
<dbReference type="PROSITE" id="PS50999">
    <property type="entry name" value="COX2_TM"/>
    <property type="match status" value="1"/>
</dbReference>